<feature type="compositionally biased region" description="Basic and acidic residues" evidence="1">
    <location>
        <begin position="60"/>
        <end position="69"/>
    </location>
</feature>
<name>A0A176W2R1_MARPO</name>
<gene>
    <name evidence="2" type="ORF">AXG93_4360s1010</name>
</gene>
<comment type="caution">
    <text evidence="2">The sequence shown here is derived from an EMBL/GenBank/DDBJ whole genome shotgun (WGS) entry which is preliminary data.</text>
</comment>
<evidence type="ECO:0000256" key="1">
    <source>
        <dbReference type="SAM" id="MobiDB-lite"/>
    </source>
</evidence>
<dbReference type="PANTHER" id="PTHR47372:SF11">
    <property type="entry name" value="RE19971P"/>
    <property type="match status" value="1"/>
</dbReference>
<dbReference type="Gene3D" id="6.10.140.1430">
    <property type="match status" value="1"/>
</dbReference>
<protein>
    <submittedName>
        <fullName evidence="2">Uncharacterized protein</fullName>
    </submittedName>
</protein>
<dbReference type="PANTHER" id="PTHR47372">
    <property type="entry name" value="DAUER UP-REGULATED-RELATED"/>
    <property type="match status" value="1"/>
</dbReference>
<sequence>MSSNQMQSAKDSAAQTTEHTKQFGAEKTGQAQDHAQGMGQAAKDKANQAGQATSDATQAAKDKAVEAKDNTGNALQQAGDKVKETLTNAKDAVTGNNQLGVVQGGETTLPGRVVSPPHSFLLRIRAWLKTAHFHMLKSKLMPEHKAKTHTAFTTTARAAGSSCGLKIG</sequence>
<dbReference type="Proteomes" id="UP000077202">
    <property type="component" value="Unassembled WGS sequence"/>
</dbReference>
<dbReference type="EMBL" id="LVLJ01002071">
    <property type="protein sequence ID" value="OAE26851.1"/>
    <property type="molecule type" value="Genomic_DNA"/>
</dbReference>
<evidence type="ECO:0000313" key="3">
    <source>
        <dbReference type="Proteomes" id="UP000077202"/>
    </source>
</evidence>
<dbReference type="AlphaFoldDB" id="A0A176W2R1"/>
<reference evidence="2" key="1">
    <citation type="submission" date="2016-03" db="EMBL/GenBank/DDBJ databases">
        <title>Mechanisms controlling the formation of the plant cell surface in tip-growing cells are functionally conserved among land plants.</title>
        <authorList>
            <person name="Honkanen S."/>
            <person name="Jones V.A."/>
            <person name="Morieri G."/>
            <person name="Champion C."/>
            <person name="Hetherington A.J."/>
            <person name="Kelly S."/>
            <person name="Saint-Marcoux D."/>
            <person name="Proust H."/>
            <person name="Prescott H."/>
            <person name="Dolan L."/>
        </authorList>
    </citation>
    <scope>NUCLEOTIDE SEQUENCE [LARGE SCALE GENOMIC DNA]</scope>
    <source>
        <tissue evidence="2">Whole gametophyte</tissue>
    </source>
</reference>
<proteinExistence type="predicted"/>
<feature type="compositionally biased region" description="Polar residues" evidence="1">
    <location>
        <begin position="48"/>
        <end position="57"/>
    </location>
</feature>
<evidence type="ECO:0000313" key="2">
    <source>
        <dbReference type="EMBL" id="OAE26851.1"/>
    </source>
</evidence>
<keyword evidence="3" id="KW-1185">Reference proteome</keyword>
<feature type="region of interest" description="Disordered" evidence="1">
    <location>
        <begin position="1"/>
        <end position="91"/>
    </location>
</feature>
<feature type="compositionally biased region" description="Polar residues" evidence="1">
    <location>
        <begin position="1"/>
        <end position="17"/>
    </location>
</feature>
<accession>A0A176W2R1</accession>
<organism evidence="2 3">
    <name type="scientific">Marchantia polymorpha subsp. ruderalis</name>
    <dbReference type="NCBI Taxonomy" id="1480154"/>
    <lineage>
        <taxon>Eukaryota</taxon>
        <taxon>Viridiplantae</taxon>
        <taxon>Streptophyta</taxon>
        <taxon>Embryophyta</taxon>
        <taxon>Marchantiophyta</taxon>
        <taxon>Marchantiopsida</taxon>
        <taxon>Marchantiidae</taxon>
        <taxon>Marchantiales</taxon>
        <taxon>Marchantiaceae</taxon>
        <taxon>Marchantia</taxon>
    </lineage>
</organism>